<evidence type="ECO:0000313" key="1">
    <source>
        <dbReference type="EMBL" id="EEY70568.1"/>
    </source>
</evidence>
<sequence length="125" mass="14413">MIDLDCTLTMMMSDVHADIARRFDCVHAEASWSVTPVVTDLWKRILLKSDITSAREKTAMKIWPPTVARREDLVATERRGLVVHDDWVSWDVYRKDYERRALTLLAKKATENIATPKQAATKLQK</sequence>
<dbReference type="HOGENOM" id="CLU_1997056_0_0_1"/>
<dbReference type="EMBL" id="DS028126">
    <property type="protein sequence ID" value="EEY70568.1"/>
    <property type="molecule type" value="Genomic_DNA"/>
</dbReference>
<dbReference type="VEuPathDB" id="FungiDB:PITG_06010"/>
<dbReference type="RefSeq" id="XP_002998222.1">
    <property type="nucleotide sequence ID" value="XM_002998176.1"/>
</dbReference>
<dbReference type="Proteomes" id="UP000006643">
    <property type="component" value="Unassembled WGS sequence"/>
</dbReference>
<protein>
    <submittedName>
        <fullName evidence="1">Uncharacterized protein</fullName>
    </submittedName>
</protein>
<dbReference type="GeneID" id="9472190"/>
<dbReference type="KEGG" id="pif:PITG_06010"/>
<keyword evidence="2" id="KW-1185">Reference proteome</keyword>
<name>D0N677_PHYIT</name>
<dbReference type="InParanoid" id="D0N677"/>
<gene>
    <name evidence="1" type="ORF">PITG_06010</name>
</gene>
<proteinExistence type="predicted"/>
<evidence type="ECO:0000313" key="2">
    <source>
        <dbReference type="Proteomes" id="UP000006643"/>
    </source>
</evidence>
<organism evidence="1 2">
    <name type="scientific">Phytophthora infestans (strain T30-4)</name>
    <name type="common">Potato late blight agent</name>
    <dbReference type="NCBI Taxonomy" id="403677"/>
    <lineage>
        <taxon>Eukaryota</taxon>
        <taxon>Sar</taxon>
        <taxon>Stramenopiles</taxon>
        <taxon>Oomycota</taxon>
        <taxon>Peronosporomycetes</taxon>
        <taxon>Peronosporales</taxon>
        <taxon>Peronosporaceae</taxon>
        <taxon>Phytophthora</taxon>
    </lineage>
</organism>
<reference evidence="2" key="1">
    <citation type="journal article" date="2009" name="Nature">
        <title>Genome sequence and analysis of the Irish potato famine pathogen Phytophthora infestans.</title>
        <authorList>
            <consortium name="The Broad Institute Genome Sequencing Platform"/>
            <person name="Haas B.J."/>
            <person name="Kamoun S."/>
            <person name="Zody M.C."/>
            <person name="Jiang R.H."/>
            <person name="Handsaker R.E."/>
            <person name="Cano L.M."/>
            <person name="Grabherr M."/>
            <person name="Kodira C.D."/>
            <person name="Raffaele S."/>
            <person name="Torto-Alalibo T."/>
            <person name="Bozkurt T.O."/>
            <person name="Ah-Fong A.M."/>
            <person name="Alvarado L."/>
            <person name="Anderson V.L."/>
            <person name="Armstrong M.R."/>
            <person name="Avrova A."/>
            <person name="Baxter L."/>
            <person name="Beynon J."/>
            <person name="Boevink P.C."/>
            <person name="Bollmann S.R."/>
            <person name="Bos J.I."/>
            <person name="Bulone V."/>
            <person name="Cai G."/>
            <person name="Cakir C."/>
            <person name="Carrington J.C."/>
            <person name="Chawner M."/>
            <person name="Conti L."/>
            <person name="Costanzo S."/>
            <person name="Ewan R."/>
            <person name="Fahlgren N."/>
            <person name="Fischbach M.A."/>
            <person name="Fugelstad J."/>
            <person name="Gilroy E.M."/>
            <person name="Gnerre S."/>
            <person name="Green P.J."/>
            <person name="Grenville-Briggs L.J."/>
            <person name="Griffith J."/>
            <person name="Grunwald N.J."/>
            <person name="Horn K."/>
            <person name="Horner N.R."/>
            <person name="Hu C.H."/>
            <person name="Huitema E."/>
            <person name="Jeong D.H."/>
            <person name="Jones A.M."/>
            <person name="Jones J.D."/>
            <person name="Jones R.W."/>
            <person name="Karlsson E.K."/>
            <person name="Kunjeti S.G."/>
            <person name="Lamour K."/>
            <person name="Liu Z."/>
            <person name="Ma L."/>
            <person name="Maclean D."/>
            <person name="Chibucos M.C."/>
            <person name="McDonald H."/>
            <person name="McWalters J."/>
            <person name="Meijer H.J."/>
            <person name="Morgan W."/>
            <person name="Morris P.F."/>
            <person name="Munro C.A."/>
            <person name="O'Neill K."/>
            <person name="Ospina-Giraldo M."/>
            <person name="Pinzon A."/>
            <person name="Pritchard L."/>
            <person name="Ramsahoye B."/>
            <person name="Ren Q."/>
            <person name="Restrepo S."/>
            <person name="Roy S."/>
            <person name="Sadanandom A."/>
            <person name="Savidor A."/>
            <person name="Schornack S."/>
            <person name="Schwartz D.C."/>
            <person name="Schumann U.D."/>
            <person name="Schwessinger B."/>
            <person name="Seyer L."/>
            <person name="Sharpe T."/>
            <person name="Silvar C."/>
            <person name="Song J."/>
            <person name="Studholme D.J."/>
            <person name="Sykes S."/>
            <person name="Thines M."/>
            <person name="van de Vondervoort P.J."/>
            <person name="Phuntumart V."/>
            <person name="Wawra S."/>
            <person name="Weide R."/>
            <person name="Win J."/>
            <person name="Young C."/>
            <person name="Zhou S."/>
            <person name="Fry W."/>
            <person name="Meyers B.C."/>
            <person name="van West P."/>
            <person name="Ristaino J."/>
            <person name="Govers F."/>
            <person name="Birch P.R."/>
            <person name="Whisson S.C."/>
            <person name="Judelson H.S."/>
            <person name="Nusbaum C."/>
        </authorList>
    </citation>
    <scope>NUCLEOTIDE SEQUENCE [LARGE SCALE GENOMIC DNA]</scope>
    <source>
        <strain evidence="2">T30-4</strain>
    </source>
</reference>
<accession>D0N677</accession>
<dbReference type="AlphaFoldDB" id="D0N677"/>